<dbReference type="EMBL" id="QSTG01000004">
    <property type="protein sequence ID" value="RGM46727.1"/>
    <property type="molecule type" value="Genomic_DNA"/>
</dbReference>
<proteinExistence type="predicted"/>
<evidence type="ECO:0000313" key="3">
    <source>
        <dbReference type="EMBL" id="KAB3865253.1"/>
    </source>
</evidence>
<evidence type="ECO:0000313" key="27">
    <source>
        <dbReference type="Proteomes" id="UP000283958"/>
    </source>
</evidence>
<dbReference type="EMBL" id="JAQKEI010000015">
    <property type="protein sequence ID" value="MDB0852351.1"/>
    <property type="molecule type" value="Genomic_DNA"/>
</dbReference>
<dbReference type="Proteomes" id="UP000758576">
    <property type="component" value="Unassembled WGS sequence"/>
</dbReference>
<organism evidence="13 21">
    <name type="scientific">Phocaeicola vulgatus</name>
    <name type="common">Bacteroides vulgatus</name>
    <dbReference type="NCBI Taxonomy" id="821"/>
    <lineage>
        <taxon>Bacteria</taxon>
        <taxon>Pseudomonadati</taxon>
        <taxon>Bacteroidota</taxon>
        <taxon>Bacteroidia</taxon>
        <taxon>Bacteroidales</taxon>
        <taxon>Bacteroidaceae</taxon>
        <taxon>Phocaeicola</taxon>
    </lineage>
</organism>
<dbReference type="EMBL" id="WDBI01000026">
    <property type="protein sequence ID" value="KAB6524695.1"/>
    <property type="molecule type" value="Genomic_DNA"/>
</dbReference>
<reference evidence="12 34" key="6">
    <citation type="submission" date="2020-04" db="EMBL/GenBank/DDBJ databases">
        <authorList>
            <person name="Pieper L."/>
        </authorList>
    </citation>
    <scope>NUCLEOTIDE SEQUENCE [LARGE SCALE GENOMIC DNA]</scope>
    <source>
        <strain evidence="12 34">B33</strain>
    </source>
</reference>
<evidence type="ECO:0000313" key="23">
    <source>
        <dbReference type="Proteomes" id="UP000261003"/>
    </source>
</evidence>
<reference evidence="7" key="9">
    <citation type="submission" date="2021-10" db="EMBL/GenBank/DDBJ databases">
        <title>Collection of gut derived symbiotic bacterial strains cultured from healthy donors.</title>
        <authorList>
            <person name="Lin H."/>
            <person name="Littmann E."/>
            <person name="Kohout C."/>
            <person name="Pamer E.G."/>
        </authorList>
    </citation>
    <scope>NUCLEOTIDE SEQUENCE</scope>
    <source>
        <strain evidence="7">DFI.1.167</strain>
    </source>
</reference>
<dbReference type="EMBL" id="WCZM01000016">
    <property type="protein sequence ID" value="KAB3569779.1"/>
    <property type="molecule type" value="Genomic_DNA"/>
</dbReference>
<dbReference type="Proteomes" id="UP000555193">
    <property type="component" value="Unassembled WGS sequence"/>
</dbReference>
<dbReference type="EMBL" id="JABWDJ010000020">
    <property type="protein sequence ID" value="NVB73257.1"/>
    <property type="molecule type" value="Genomic_DNA"/>
</dbReference>
<reference evidence="29 30" key="3">
    <citation type="journal article" date="2019" name="Nat. Med.">
        <title>A library of human gut bacterial isolates paired with longitudinal multiomics data enables mechanistic microbiome research.</title>
        <authorList>
            <person name="Poyet M."/>
            <person name="Groussin M."/>
            <person name="Gibbons S.M."/>
            <person name="Avila-Pacheco J."/>
            <person name="Jiang X."/>
            <person name="Kearney S.M."/>
            <person name="Perrotta A.R."/>
            <person name="Berdy B."/>
            <person name="Zhao S."/>
            <person name="Lieberman T.D."/>
            <person name="Swanson P.K."/>
            <person name="Smith M."/>
            <person name="Roesemann S."/>
            <person name="Alexander J.E."/>
            <person name="Rich S.A."/>
            <person name="Livny J."/>
            <person name="Vlamakis H."/>
            <person name="Clish C."/>
            <person name="Bullock K."/>
            <person name="Deik A."/>
            <person name="Scott J."/>
            <person name="Pierce K.A."/>
            <person name="Xavier R.J."/>
            <person name="Alm E.J."/>
        </authorList>
    </citation>
    <scope>NUCLEOTIDE SEQUENCE [LARGE SCALE GENOMIC DNA]</scope>
    <source>
        <strain evidence="4 32">BIOML-A122</strain>
        <strain evidence="2 30">BIOML-A5</strain>
        <strain evidence="1 29">BIOML-A73</strain>
        <strain evidence="3 33">BIOML-A9</strain>
    </source>
</reference>
<sequence>MDGGVLSIYRKLYKDANGDMDVFFQMANELPGVKSEIVEKGRVYHLIACHIYILKSYPNLQSDADHGN</sequence>
<dbReference type="EMBL" id="JABDSH010000016">
    <property type="protein sequence ID" value="NMW34621.1"/>
    <property type="molecule type" value="Genomic_DNA"/>
</dbReference>
<evidence type="ECO:0000313" key="26">
    <source>
        <dbReference type="Proteomes" id="UP000283713"/>
    </source>
</evidence>
<evidence type="ECO:0000313" key="7">
    <source>
        <dbReference type="EMBL" id="MCB7283652.1"/>
    </source>
</evidence>
<protein>
    <submittedName>
        <fullName evidence="13">Uncharacterized protein</fullName>
    </submittedName>
</protein>
<dbReference type="EMBL" id="QSPP01000111">
    <property type="protein sequence ID" value="RGJ76624.1"/>
    <property type="molecule type" value="Genomic_DNA"/>
</dbReference>
<evidence type="ECO:0000313" key="28">
    <source>
        <dbReference type="Proteomes" id="UP000286392"/>
    </source>
</evidence>
<dbReference type="Proteomes" id="UP000260640">
    <property type="component" value="Unassembled WGS sequence"/>
</dbReference>
<gene>
    <name evidence="13" type="ORF">BHV80_01310</name>
    <name evidence="20" type="ORF">DW043_02185</name>
    <name evidence="19" type="ORF">DW105_02355</name>
    <name evidence="18" type="ORF">DW193_20445</name>
    <name evidence="17" type="ORF">DW783_08610</name>
    <name evidence="16" type="ORF">DWY53_16730</name>
    <name evidence="15" type="ORF">DXC16_04180</name>
    <name evidence="14" type="ORF">DXD46_20720</name>
    <name evidence="9" type="ORF">FYJ30_03890</name>
    <name evidence="2" type="ORF">GAS29_20625</name>
    <name evidence="3" type="ORF">GAS37_04375</name>
    <name evidence="1" type="ORF">GAY01_11605</name>
    <name evidence="4" type="ORF">GAY98_15370</name>
    <name evidence="10" type="ORF">HKQ54_00220</name>
    <name evidence="11" type="ORF">HKQ55_04080</name>
    <name evidence="12" type="ORF">HUV05_06915</name>
    <name evidence="6" type="ORF">KSX14_00565</name>
    <name evidence="5" type="ORF">KTG10_03610</name>
    <name evidence="7" type="ORF">LI282_21855</name>
    <name evidence="8" type="ORF">PL594_12650</name>
</gene>
<dbReference type="EMBL" id="JABDSI010000081">
    <property type="protein sequence ID" value="NMW39360.1"/>
    <property type="molecule type" value="Genomic_DNA"/>
</dbReference>
<dbReference type="EMBL" id="QRKA01000042">
    <property type="protein sequence ID" value="RHH73836.1"/>
    <property type="molecule type" value="Genomic_DNA"/>
</dbReference>
<evidence type="ECO:0000313" key="19">
    <source>
        <dbReference type="EMBL" id="RHJ80446.1"/>
    </source>
</evidence>
<reference evidence="22 23" key="2">
    <citation type="submission" date="2018-08" db="EMBL/GenBank/DDBJ databases">
        <title>A genome reference for cultivated species of the human gut microbiota.</title>
        <authorList>
            <person name="Zou Y."/>
            <person name="Xue W."/>
            <person name="Luo G."/>
        </authorList>
    </citation>
    <scope>NUCLEOTIDE SEQUENCE [LARGE SCALE GENOMIC DNA]</scope>
    <source>
        <strain evidence="16 24">AF25-30LB</strain>
        <strain evidence="20 28">AF39-8AT</strain>
        <strain evidence="19 27">AM09-18</strain>
        <strain evidence="18 26">AM16-6</strain>
        <strain evidence="17 25">AM30-40</strain>
        <strain evidence="15 23">OM08-13BH</strain>
        <strain evidence="14 22">TM05-16</strain>
    </source>
</reference>
<reference evidence="5" key="8">
    <citation type="submission" date="2021-06" db="EMBL/GenBank/DDBJ databases">
        <title>Collection of gut derived symbiotic bacterial strains cultured from healthy donors.</title>
        <authorList>
            <person name="Lin H."/>
            <person name="Littmann E."/>
            <person name="Pamer E.G."/>
        </authorList>
    </citation>
    <scope>NUCLEOTIDE SEQUENCE</scope>
    <source>
        <strain evidence="6">MSK.19.85</strain>
        <strain evidence="5">MSK.6.33</strain>
    </source>
</reference>
<reference evidence="35 36" key="5">
    <citation type="submission" date="2020-04" db="EMBL/GenBank/DDBJ databases">
        <title>A novel gut-associated lysogenic phage, Bacteroides phage BV01, alters the host transcriptome and bile acid metabolism in Bacteroides vulgatus.</title>
        <authorList>
            <person name="Campbell D.E."/>
            <person name="Ly L."/>
            <person name="Ridlon J.M."/>
            <person name="Hsiao A."/>
            <person name="Degnan P.H."/>
        </authorList>
    </citation>
    <scope>NUCLEOTIDE SEQUENCE [LARGE SCALE GENOMIC DNA]</scope>
    <source>
        <strain evidence="10 35">VPI-4506</strain>
        <strain evidence="11 36">VPI-BV8526</strain>
    </source>
</reference>
<evidence type="ECO:0000313" key="29">
    <source>
        <dbReference type="Proteomes" id="UP000433382"/>
    </source>
</evidence>
<evidence type="ECO:0000313" key="6">
    <source>
        <dbReference type="EMBL" id="MBV3487150.1"/>
    </source>
</evidence>
<name>A0A1Q6JNV0_PHOVU</name>
<evidence type="ECO:0000313" key="30">
    <source>
        <dbReference type="Proteomes" id="UP000441522"/>
    </source>
</evidence>
<dbReference type="Proteomes" id="UP000460950">
    <property type="component" value="Unassembled WGS sequence"/>
</dbReference>
<dbReference type="Proteomes" id="UP000470332">
    <property type="component" value="Unassembled WGS sequence"/>
</dbReference>
<dbReference type="Proteomes" id="UP000283713">
    <property type="component" value="Unassembled WGS sequence"/>
</dbReference>
<dbReference type="EMBL" id="MNQV01000053">
    <property type="protein sequence ID" value="OKZ54777.1"/>
    <property type="molecule type" value="Genomic_DNA"/>
</dbReference>
<evidence type="ECO:0000313" key="12">
    <source>
        <dbReference type="EMBL" id="NVB73257.1"/>
    </source>
</evidence>
<dbReference type="Proteomes" id="UP000524321">
    <property type="component" value="Unassembled WGS sequence"/>
</dbReference>
<dbReference type="Proteomes" id="UP000283429">
    <property type="component" value="Unassembled WGS sequence"/>
</dbReference>
<dbReference type="EMBL" id="WCXA01000006">
    <property type="protein sequence ID" value="KAB3865253.1"/>
    <property type="molecule type" value="Genomic_DNA"/>
</dbReference>
<evidence type="ECO:0000313" key="32">
    <source>
        <dbReference type="Proteomes" id="UP000469427"/>
    </source>
</evidence>
<dbReference type="EMBL" id="QRUD01000054">
    <property type="protein sequence ID" value="RGR35565.1"/>
    <property type="molecule type" value="Genomic_DNA"/>
</dbReference>
<dbReference type="Proteomes" id="UP000283958">
    <property type="component" value="Unassembled WGS sequence"/>
</dbReference>
<evidence type="ECO:0000313" key="34">
    <source>
        <dbReference type="Proteomes" id="UP000524321"/>
    </source>
</evidence>
<evidence type="ECO:0000313" key="33">
    <source>
        <dbReference type="Proteomes" id="UP000470332"/>
    </source>
</evidence>
<dbReference type="Proteomes" id="UP000441522">
    <property type="component" value="Unassembled WGS sequence"/>
</dbReference>
<evidence type="ECO:0000313" key="35">
    <source>
        <dbReference type="Proteomes" id="UP000555193"/>
    </source>
</evidence>
<evidence type="ECO:0000313" key="5">
    <source>
        <dbReference type="EMBL" id="MBU9137848.1"/>
    </source>
</evidence>
<dbReference type="EMBL" id="WCWW01000072">
    <property type="protein sequence ID" value="KAB3852007.1"/>
    <property type="molecule type" value="Genomic_DNA"/>
</dbReference>
<dbReference type="Proteomes" id="UP000583639">
    <property type="component" value="Unassembled WGS sequence"/>
</dbReference>
<evidence type="ECO:0000313" key="25">
    <source>
        <dbReference type="Proteomes" id="UP000283429"/>
    </source>
</evidence>
<dbReference type="EMBL" id="QRMN01000003">
    <property type="protein sequence ID" value="RHJ80446.1"/>
    <property type="molecule type" value="Genomic_DNA"/>
</dbReference>
<evidence type="ECO:0000313" key="1">
    <source>
        <dbReference type="EMBL" id="KAB3569779.1"/>
    </source>
</evidence>
<evidence type="ECO:0000313" key="21">
    <source>
        <dbReference type="Proteomes" id="UP000186631"/>
    </source>
</evidence>
<evidence type="ECO:0000313" key="20">
    <source>
        <dbReference type="EMBL" id="RHK90631.1"/>
    </source>
</evidence>
<evidence type="ECO:0000313" key="9">
    <source>
        <dbReference type="EMBL" id="MSS47481.1"/>
    </source>
</evidence>
<dbReference type="EMBL" id="VULU01000005">
    <property type="protein sequence ID" value="MSS47481.1"/>
    <property type="molecule type" value="Genomic_DNA"/>
</dbReference>
<evidence type="ECO:0000313" key="36">
    <source>
        <dbReference type="Proteomes" id="UP000583639"/>
    </source>
</evidence>
<evidence type="ECO:0000313" key="11">
    <source>
        <dbReference type="EMBL" id="NMW39360.1"/>
    </source>
</evidence>
<reference evidence="8" key="10">
    <citation type="submission" date="2023-01" db="EMBL/GenBank/DDBJ databases">
        <title>Human gut microbiome strain richness.</title>
        <authorList>
            <person name="Chen-Liaw A."/>
        </authorList>
    </citation>
    <scope>NUCLEOTIDE SEQUENCE</scope>
    <source>
        <strain evidence="8">H9_m1001271B151109d0_201107</strain>
    </source>
</reference>
<evidence type="ECO:0000313" key="4">
    <source>
        <dbReference type="EMBL" id="KAB6524695.1"/>
    </source>
</evidence>
<evidence type="ECO:0000313" key="13">
    <source>
        <dbReference type="EMBL" id="OKZ54777.1"/>
    </source>
</evidence>
<evidence type="ECO:0000313" key="14">
    <source>
        <dbReference type="EMBL" id="RGJ76624.1"/>
    </source>
</evidence>
<evidence type="ECO:0000313" key="24">
    <source>
        <dbReference type="Proteomes" id="UP000266497"/>
    </source>
</evidence>
<dbReference type="EMBL" id="QSJM01000021">
    <property type="protein sequence ID" value="RHD81078.1"/>
    <property type="molecule type" value="Genomic_DNA"/>
</dbReference>
<evidence type="ECO:0000313" key="22">
    <source>
        <dbReference type="Proteomes" id="UP000260640"/>
    </source>
</evidence>
<dbReference type="Proteomes" id="UP000266497">
    <property type="component" value="Unassembled WGS sequence"/>
</dbReference>
<dbReference type="Proteomes" id="UP000433382">
    <property type="component" value="Unassembled WGS sequence"/>
</dbReference>
<dbReference type="Proteomes" id="UP001199363">
    <property type="component" value="Unassembled WGS sequence"/>
</dbReference>
<dbReference type="EMBL" id="JAHPYS010000004">
    <property type="protein sequence ID" value="MBU9137848.1"/>
    <property type="molecule type" value="Genomic_DNA"/>
</dbReference>
<dbReference type="Proteomes" id="UP000186631">
    <property type="component" value="Unassembled WGS sequence"/>
</dbReference>
<dbReference type="Proteomes" id="UP001210999">
    <property type="component" value="Unassembled WGS sequence"/>
</dbReference>
<evidence type="ECO:0000313" key="15">
    <source>
        <dbReference type="EMBL" id="RGM46727.1"/>
    </source>
</evidence>
<evidence type="ECO:0000313" key="31">
    <source>
        <dbReference type="Proteomes" id="UP000460950"/>
    </source>
</evidence>
<comment type="caution">
    <text evidence="13">The sequence shown here is derived from an EMBL/GenBank/DDBJ whole genome shotgun (WGS) entry which is preliminary data.</text>
</comment>
<dbReference type="Proteomes" id="UP000736888">
    <property type="component" value="Unassembled WGS sequence"/>
</dbReference>
<dbReference type="EMBL" id="JAHOGA010000001">
    <property type="protein sequence ID" value="MBV3487150.1"/>
    <property type="molecule type" value="Genomic_DNA"/>
</dbReference>
<accession>A0A1Q6JNV0</accession>
<dbReference type="EMBL" id="QROB01000002">
    <property type="protein sequence ID" value="RHK90631.1"/>
    <property type="molecule type" value="Genomic_DNA"/>
</dbReference>
<dbReference type="AlphaFoldDB" id="A0A1Q6JNV0"/>
<evidence type="ECO:0000313" key="18">
    <source>
        <dbReference type="EMBL" id="RHH73836.1"/>
    </source>
</evidence>
<evidence type="ECO:0000313" key="17">
    <source>
        <dbReference type="EMBL" id="RHD81078.1"/>
    </source>
</evidence>
<reference evidence="13 21" key="1">
    <citation type="journal article" date="2016" name="Nat. Biotechnol.">
        <title>Measurement of bacterial replication rates in microbial communities.</title>
        <authorList>
            <person name="Brown C.T."/>
            <person name="Olm M.R."/>
            <person name="Thomas B.C."/>
            <person name="Banfield J.F."/>
        </authorList>
    </citation>
    <scope>NUCLEOTIDE SEQUENCE [LARGE SCALE GENOMIC DNA]</scope>
    <source>
        <strain evidence="13">42_262</strain>
    </source>
</reference>
<evidence type="ECO:0000313" key="10">
    <source>
        <dbReference type="EMBL" id="NMW34621.1"/>
    </source>
</evidence>
<dbReference type="Proteomes" id="UP000261003">
    <property type="component" value="Unassembled WGS sequence"/>
</dbReference>
<evidence type="ECO:0000313" key="16">
    <source>
        <dbReference type="EMBL" id="RGR35565.1"/>
    </source>
</evidence>
<dbReference type="Proteomes" id="UP000469427">
    <property type="component" value="Unassembled WGS sequence"/>
</dbReference>
<reference evidence="9 31" key="4">
    <citation type="submission" date="2019-09" db="EMBL/GenBank/DDBJ databases">
        <title>In-depth cultivation of the pig gut microbiome towards novel bacterial diversity and tailored functional studies.</title>
        <authorList>
            <person name="Wylensek D."/>
            <person name="Hitch T.C.A."/>
            <person name="Clavel T."/>
        </authorList>
    </citation>
    <scope>NUCLEOTIDE SEQUENCE [LARGE SCALE GENOMIC DNA]</scope>
    <source>
        <strain evidence="9 31">WCA-389-WT-3C</strain>
    </source>
</reference>
<dbReference type="Proteomes" id="UP000286392">
    <property type="component" value="Unassembled WGS sequence"/>
</dbReference>
<dbReference type="RefSeq" id="WP_005842303.1">
    <property type="nucleotide sequence ID" value="NZ_AP025232.1"/>
</dbReference>
<evidence type="ECO:0000313" key="8">
    <source>
        <dbReference type="EMBL" id="MDB0852351.1"/>
    </source>
</evidence>
<dbReference type="EMBL" id="JAJCQG010000130">
    <property type="protein sequence ID" value="MCB7283652.1"/>
    <property type="molecule type" value="Genomic_DNA"/>
</dbReference>
<evidence type="ECO:0000313" key="2">
    <source>
        <dbReference type="EMBL" id="KAB3852007.1"/>
    </source>
</evidence>
<reference evidence="12 34" key="7">
    <citation type="submission" date="2020-07" db="EMBL/GenBank/DDBJ databases">
        <title>Bacterial metabolism rescues the inhibition of intestinal drug absorption by food and drug additives.</title>
        <authorList>
            <person name="Zou L."/>
            <person name="Spanogiannopoulos P."/>
            <person name="Chien H.-C."/>
            <person name="Pieper L.M."/>
            <person name="Cai W."/>
            <person name="Khuri N."/>
            <person name="Pottel J."/>
            <person name="Vora B."/>
            <person name="Ni Z."/>
            <person name="Tsakalozou E."/>
            <person name="Zhang W."/>
            <person name="Shoichet B.K."/>
            <person name="Giacomini K.M."/>
            <person name="Turnbaugh P.J."/>
        </authorList>
    </citation>
    <scope>NUCLEOTIDE SEQUENCE [LARGE SCALE GENOMIC DNA]</scope>
    <source>
        <strain evidence="12 34">B33</strain>
    </source>
</reference>